<reference evidence="1" key="1">
    <citation type="submission" date="2018-05" db="EMBL/GenBank/DDBJ databases">
        <authorList>
            <person name="Lanie J.A."/>
            <person name="Ng W.-L."/>
            <person name="Kazmierczak K.M."/>
            <person name="Andrzejewski T.M."/>
            <person name="Davidsen T.M."/>
            <person name="Wayne K.J."/>
            <person name="Tettelin H."/>
            <person name="Glass J.I."/>
            <person name="Rusch D."/>
            <person name="Podicherti R."/>
            <person name="Tsui H.-C.T."/>
            <person name="Winkler M.E."/>
        </authorList>
    </citation>
    <scope>NUCLEOTIDE SEQUENCE</scope>
</reference>
<organism evidence="1">
    <name type="scientific">marine metagenome</name>
    <dbReference type="NCBI Taxonomy" id="408172"/>
    <lineage>
        <taxon>unclassified sequences</taxon>
        <taxon>metagenomes</taxon>
        <taxon>ecological metagenomes</taxon>
    </lineage>
</organism>
<accession>A0A382BIC5</accession>
<dbReference type="AlphaFoldDB" id="A0A382BIC5"/>
<proteinExistence type="predicted"/>
<protein>
    <submittedName>
        <fullName evidence="1">Uncharacterized protein</fullName>
    </submittedName>
</protein>
<gene>
    <name evidence="1" type="ORF">METZ01_LOCUS166440</name>
</gene>
<name>A0A382BIC5_9ZZZZ</name>
<evidence type="ECO:0000313" key="1">
    <source>
        <dbReference type="EMBL" id="SVB13586.1"/>
    </source>
</evidence>
<dbReference type="EMBL" id="UINC01029964">
    <property type="protein sequence ID" value="SVB13586.1"/>
    <property type="molecule type" value="Genomic_DNA"/>
</dbReference>
<sequence length="29" mass="3479">MNLDYKVKQRFKGLISSKLVSLRYNPDHK</sequence>